<evidence type="ECO:0000256" key="2">
    <source>
        <dbReference type="ARBA" id="ARBA00022670"/>
    </source>
</evidence>
<proteinExistence type="inferred from homology"/>
<dbReference type="InterPro" id="IPR023827">
    <property type="entry name" value="Peptidase_S8_Asp-AS"/>
</dbReference>
<feature type="domain" description="Secretion system C-terminal sorting" evidence="8">
    <location>
        <begin position="464"/>
        <end position="532"/>
    </location>
</feature>
<evidence type="ECO:0000256" key="1">
    <source>
        <dbReference type="ARBA" id="ARBA00011073"/>
    </source>
</evidence>
<keyword evidence="10" id="KW-1185">Reference proteome</keyword>
<dbReference type="RefSeq" id="WP_200466360.1">
    <property type="nucleotide sequence ID" value="NZ_JAENRR010000054.1"/>
</dbReference>
<dbReference type="CDD" id="cd07493">
    <property type="entry name" value="Peptidases_S8_9"/>
    <property type="match status" value="1"/>
</dbReference>
<dbReference type="InterPro" id="IPR017317">
    <property type="entry name" value="Pept_S8_subtilisin_bacteroid-2"/>
</dbReference>
<accession>A0ABS1HPR1</accession>
<dbReference type="PANTHER" id="PTHR43806:SF67">
    <property type="entry name" value="EGF-LIKE DOMAIN-CONTAINING PROTEIN"/>
    <property type="match status" value="1"/>
</dbReference>
<dbReference type="EMBL" id="JAENRR010000054">
    <property type="protein sequence ID" value="MBK3519139.1"/>
    <property type="molecule type" value="Genomic_DNA"/>
</dbReference>
<dbReference type="InterPro" id="IPR000209">
    <property type="entry name" value="Peptidase_S8/S53_dom"/>
</dbReference>
<evidence type="ECO:0000313" key="10">
    <source>
        <dbReference type="Proteomes" id="UP000605676"/>
    </source>
</evidence>
<dbReference type="SUPFAM" id="SSF52743">
    <property type="entry name" value="Subtilisin-like"/>
    <property type="match status" value="1"/>
</dbReference>
<evidence type="ECO:0000256" key="4">
    <source>
        <dbReference type="ARBA" id="ARBA00022825"/>
    </source>
</evidence>
<keyword evidence="2 5" id="KW-0645">Protease</keyword>
<dbReference type="InterPro" id="IPR015500">
    <property type="entry name" value="Peptidase_S8_subtilisin-rel"/>
</dbReference>
<gene>
    <name evidence="9" type="ORF">JIV24_17455</name>
</gene>
<dbReference type="PROSITE" id="PS51892">
    <property type="entry name" value="SUBTILASE"/>
    <property type="match status" value="1"/>
</dbReference>
<comment type="caution">
    <text evidence="9">The sequence shown here is derived from an EMBL/GenBank/DDBJ whole genome shotgun (WGS) entry which is preliminary data.</text>
</comment>
<protein>
    <submittedName>
        <fullName evidence="9">S8 family serine peptidase</fullName>
    </submittedName>
</protein>
<evidence type="ECO:0000259" key="7">
    <source>
        <dbReference type="Pfam" id="PF00082"/>
    </source>
</evidence>
<comment type="similarity">
    <text evidence="1 5 6">Belongs to the peptidase S8 family.</text>
</comment>
<dbReference type="InterPro" id="IPR050131">
    <property type="entry name" value="Peptidase_S8_subtilisin-like"/>
</dbReference>
<dbReference type="PROSITE" id="PS00138">
    <property type="entry name" value="SUBTILASE_SER"/>
    <property type="match status" value="1"/>
</dbReference>
<name>A0ABS1HPR1_9BACT</name>
<dbReference type="PIRSF" id="PIRSF037903">
    <property type="entry name" value="Subtilisin_rel_GFO_2223"/>
    <property type="match status" value="1"/>
</dbReference>
<evidence type="ECO:0000256" key="3">
    <source>
        <dbReference type="ARBA" id="ARBA00022801"/>
    </source>
</evidence>
<organism evidence="9 10">
    <name type="scientific">Carboxylicivirga marina</name>
    <dbReference type="NCBI Taxonomy" id="2800988"/>
    <lineage>
        <taxon>Bacteria</taxon>
        <taxon>Pseudomonadati</taxon>
        <taxon>Bacteroidota</taxon>
        <taxon>Bacteroidia</taxon>
        <taxon>Marinilabiliales</taxon>
        <taxon>Marinilabiliaceae</taxon>
        <taxon>Carboxylicivirga</taxon>
    </lineage>
</organism>
<evidence type="ECO:0000313" key="9">
    <source>
        <dbReference type="EMBL" id="MBK3519139.1"/>
    </source>
</evidence>
<dbReference type="InterPro" id="IPR036852">
    <property type="entry name" value="Peptidase_S8/S53_dom_sf"/>
</dbReference>
<keyword evidence="3 5" id="KW-0378">Hydrolase</keyword>
<dbReference type="NCBIfam" id="TIGR04183">
    <property type="entry name" value="Por_Secre_tail"/>
    <property type="match status" value="1"/>
</dbReference>
<dbReference type="Pfam" id="PF00082">
    <property type="entry name" value="Peptidase_S8"/>
    <property type="match status" value="1"/>
</dbReference>
<keyword evidence="4 5" id="KW-0720">Serine protease</keyword>
<evidence type="ECO:0000256" key="6">
    <source>
        <dbReference type="RuleBase" id="RU003355"/>
    </source>
</evidence>
<feature type="active site" description="Charge relay system" evidence="5">
    <location>
        <position position="392"/>
    </location>
</feature>
<dbReference type="Pfam" id="PF18962">
    <property type="entry name" value="Por_Secre_tail"/>
    <property type="match status" value="1"/>
</dbReference>
<dbReference type="PANTHER" id="PTHR43806">
    <property type="entry name" value="PEPTIDASE S8"/>
    <property type="match status" value="1"/>
</dbReference>
<feature type="domain" description="Peptidase S8/S53" evidence="7">
    <location>
        <begin position="165"/>
        <end position="438"/>
    </location>
</feature>
<sequence>MKHILAILLISVIAQGVFAQNGYFVSFSDKSNSPYSIERPKEFLSTRSIERRERQNIQITEEDLPVNPAYLDSLKKAGIDVRHATKWLNGAIVFSTNKSLMDTLARVTFVDAVEITKPSSSSRSEQKFEQLYPGLKSELKSLYGDAWSQIQTVNGQKLHQLGYKGNDIHIAVIDAGFYKTDELPLFEHLWNNNQIIGTKDFVNPVSNIFNEHSHGMSVLSIMGGKADKEYLGTAPEASYWLLRTEDASSEHPIEPDYWICAAEFADSAGVDIINTSLGYYEFDAPSTSYSYDDDMDGSTRISRASDIAASKGMLIITSAGNEGNDTWRYIGAPADAQNCIAVGAMLPDSTKAVFSSFGPTSNGRTKPEITCQGVSVAVQGSSGSIYKGNGTSFSAPVISGLAACLWQALPLKTATEIRQLIIDSGHQSSNPNNELGYGIPNFELAYHVDIPENEVAEKKWKVGPNPFRNELRLTAKSNMDVTVSIVDLTGRLKYQQQHVNGKQIVINKVAQFTEGIYIVTIKSKHFHQHVKVIKSY</sequence>
<dbReference type="InterPro" id="IPR026444">
    <property type="entry name" value="Secre_tail"/>
</dbReference>
<dbReference type="Proteomes" id="UP000605676">
    <property type="component" value="Unassembled WGS sequence"/>
</dbReference>
<evidence type="ECO:0000259" key="8">
    <source>
        <dbReference type="Pfam" id="PF18962"/>
    </source>
</evidence>
<dbReference type="Gene3D" id="3.40.50.200">
    <property type="entry name" value="Peptidase S8/S53 domain"/>
    <property type="match status" value="1"/>
</dbReference>
<feature type="active site" description="Charge relay system" evidence="5">
    <location>
        <position position="214"/>
    </location>
</feature>
<feature type="active site" description="Charge relay system" evidence="5">
    <location>
        <position position="174"/>
    </location>
</feature>
<evidence type="ECO:0000256" key="5">
    <source>
        <dbReference type="PROSITE-ProRule" id="PRU01240"/>
    </source>
</evidence>
<dbReference type="PRINTS" id="PR00723">
    <property type="entry name" value="SUBTILISIN"/>
</dbReference>
<dbReference type="InterPro" id="IPR023828">
    <property type="entry name" value="Peptidase_S8_Ser-AS"/>
</dbReference>
<dbReference type="PROSITE" id="PS00136">
    <property type="entry name" value="SUBTILASE_ASP"/>
    <property type="match status" value="1"/>
</dbReference>
<reference evidence="9 10" key="1">
    <citation type="submission" date="2021-01" db="EMBL/GenBank/DDBJ databases">
        <title>Carboxyliciviraga sp.nov., isolated from coastal sediments.</title>
        <authorList>
            <person name="Lu D."/>
            <person name="Zhang T."/>
        </authorList>
    </citation>
    <scope>NUCLEOTIDE SEQUENCE [LARGE SCALE GENOMIC DNA]</scope>
    <source>
        <strain evidence="9 10">N1Y132</strain>
    </source>
</reference>